<evidence type="ECO:0008006" key="5">
    <source>
        <dbReference type="Google" id="ProtNLM"/>
    </source>
</evidence>
<keyword evidence="4" id="KW-1185">Reference proteome</keyword>
<evidence type="ECO:0000256" key="1">
    <source>
        <dbReference type="SAM" id="MobiDB-lite"/>
    </source>
</evidence>
<keyword evidence="2" id="KW-0812">Transmembrane</keyword>
<dbReference type="GeneID" id="80892661"/>
<dbReference type="AlphaFoldDB" id="A0A9W8UQM8"/>
<feature type="compositionally biased region" description="Basic and acidic residues" evidence="1">
    <location>
        <begin position="210"/>
        <end position="226"/>
    </location>
</feature>
<feature type="region of interest" description="Disordered" evidence="1">
    <location>
        <begin position="1"/>
        <end position="96"/>
    </location>
</feature>
<evidence type="ECO:0000313" key="3">
    <source>
        <dbReference type="EMBL" id="KAJ4163796.1"/>
    </source>
</evidence>
<keyword evidence="2" id="KW-0472">Membrane</keyword>
<gene>
    <name evidence="3" type="ORF">LMH87_005502</name>
</gene>
<sequence length="890" mass="100630">MSAAAEPEDQDTGEVGIDYKETCRWQTSQTQKAWDYYPSESPSKERYSDDDYYYSDEDDSSSSSRPSRSGYSSRSVSDTIGGGRSTTGAALLLPKRPQNTSSRGFFSRYRFRLPTKLTRYVLLLVLGTTLLFIFSLVRASQVENWKIANGKVPTRPAPPPAWEKFPFLERYYGGIRTLVPLNESEPEYPRENEPIPLGGPASGEEEDEENEKRSETKPEKRAEGIQKKAVPPSAAWSEHPNRSVEAGVNECFIDAANQIRVPELRYYTGRPHGFPINIGGSYELLNLPEDICFERYGRYGPYGFGYSSRMGGLGTGEHSENEGAELVWDSRPHVDFREVDWAEAQRRCLHSNAHRFKTLPTRKTGPQGFVNAVPESDKRQKRDEAATATPTTAADTESSTAAETSETASSDSIAKTGRTAIVFRCWDEFFFREDDIANLRSMIMELSLGSGGRYDVHLLVQVKNDAAYPIWADQEAYEQRIRDVIPKEFQGLATLWTETQMLSLYQGIHDKWTVGPDHSVHGSYRGLVMAMQHFAYMHPEYDHFWHWEMDVRYTGHYYDLLTKIESWAQEQPRKGLWERNARFYIPTTHGSWDDFKHLARVQTETGTLSADNVWGNLAKPNEGESPQTRKGDRSVWGPIRPADENDWFEHEDDPIPPTTYEHDKYQWGVGEEADYITLNPVFNPEGTTWGLRDDITGFNESHPLPPRRASIITTSRMSRRLLLSMHRATTFKKQFAFAEMWPATVALQHGYKAVFVPHPLFVDRKWPVEYLASTLNAGHNGATGGGRASVYGAREHNLRGLSWFYNTGFAPNLYRRWLGLRVNNDGGDEFEKTEDKSKLQAGVAGVGSMPGGEGRMCLPPMLLHPIKGVELAVEAPPEEGEEALESDPTA</sequence>
<feature type="compositionally biased region" description="Low complexity" evidence="1">
    <location>
        <begin position="61"/>
        <end position="78"/>
    </location>
</feature>
<accession>A0A9W8UQM8</accession>
<dbReference type="PANTHER" id="PTHR36205">
    <property type="entry name" value="CHROMOSOME 19, WHOLE GENOME SHOTGUN SEQUENCE"/>
    <property type="match status" value="1"/>
</dbReference>
<feature type="compositionally biased region" description="Basic and acidic residues" evidence="1">
    <location>
        <begin position="375"/>
        <end position="385"/>
    </location>
</feature>
<evidence type="ECO:0000256" key="2">
    <source>
        <dbReference type="SAM" id="Phobius"/>
    </source>
</evidence>
<protein>
    <recommendedName>
        <fullName evidence="5">Major facilitator superfamily transporter</fullName>
    </recommendedName>
</protein>
<dbReference type="EMBL" id="JAJHUN010000001">
    <property type="protein sequence ID" value="KAJ4163796.1"/>
    <property type="molecule type" value="Genomic_DNA"/>
</dbReference>
<feature type="region of interest" description="Disordered" evidence="1">
    <location>
        <begin position="184"/>
        <end position="239"/>
    </location>
</feature>
<keyword evidence="2" id="KW-1133">Transmembrane helix</keyword>
<feature type="compositionally biased region" description="Acidic residues" evidence="1">
    <location>
        <begin position="50"/>
        <end position="60"/>
    </location>
</feature>
<feature type="region of interest" description="Disordered" evidence="1">
    <location>
        <begin position="612"/>
        <end position="654"/>
    </location>
</feature>
<dbReference type="Proteomes" id="UP001144673">
    <property type="component" value="Chromosome 1"/>
</dbReference>
<organism evidence="3 4">
    <name type="scientific">Akanthomyces muscarius</name>
    <name type="common">Entomopathogenic fungus</name>
    <name type="synonym">Lecanicillium muscarium</name>
    <dbReference type="NCBI Taxonomy" id="2231603"/>
    <lineage>
        <taxon>Eukaryota</taxon>
        <taxon>Fungi</taxon>
        <taxon>Dikarya</taxon>
        <taxon>Ascomycota</taxon>
        <taxon>Pezizomycotina</taxon>
        <taxon>Sordariomycetes</taxon>
        <taxon>Hypocreomycetidae</taxon>
        <taxon>Hypocreales</taxon>
        <taxon>Cordycipitaceae</taxon>
        <taxon>Akanthomyces</taxon>
    </lineage>
</organism>
<evidence type="ECO:0000313" key="4">
    <source>
        <dbReference type="Proteomes" id="UP001144673"/>
    </source>
</evidence>
<feature type="compositionally biased region" description="Low complexity" evidence="1">
    <location>
        <begin position="386"/>
        <end position="411"/>
    </location>
</feature>
<feature type="compositionally biased region" description="Acidic residues" evidence="1">
    <location>
        <begin position="644"/>
        <end position="654"/>
    </location>
</feature>
<reference evidence="3" key="1">
    <citation type="journal article" date="2023" name="Access Microbiol">
        <title>De-novo genome assembly for Akanthomyces muscarius, a biocontrol agent of insect agricultural pests.</title>
        <authorList>
            <person name="Erdos Z."/>
            <person name="Studholme D.J."/>
            <person name="Raymond B."/>
            <person name="Sharma M."/>
        </authorList>
    </citation>
    <scope>NUCLEOTIDE SEQUENCE</scope>
    <source>
        <strain evidence="3">Ve6</strain>
    </source>
</reference>
<feature type="region of interest" description="Disordered" evidence="1">
    <location>
        <begin position="358"/>
        <end position="411"/>
    </location>
</feature>
<dbReference type="Pfam" id="PF11885">
    <property type="entry name" value="DUF3405"/>
    <property type="match status" value="1"/>
</dbReference>
<dbReference type="InterPro" id="IPR021822">
    <property type="entry name" value="DUF3405"/>
</dbReference>
<dbReference type="PANTHER" id="PTHR36205:SF1">
    <property type="entry name" value="MAJOR FACILITATOR SUPERFAMILY TRANSPORTER"/>
    <property type="match status" value="1"/>
</dbReference>
<feature type="transmembrane region" description="Helical" evidence="2">
    <location>
        <begin position="117"/>
        <end position="137"/>
    </location>
</feature>
<comment type="caution">
    <text evidence="3">The sequence shown here is derived from an EMBL/GenBank/DDBJ whole genome shotgun (WGS) entry which is preliminary data.</text>
</comment>
<dbReference type="RefSeq" id="XP_056058711.1">
    <property type="nucleotide sequence ID" value="XM_056203231.1"/>
</dbReference>
<feature type="compositionally biased region" description="Acidic residues" evidence="1">
    <location>
        <begin position="1"/>
        <end position="12"/>
    </location>
</feature>
<name>A0A9W8UQM8_AKAMU</name>
<proteinExistence type="predicted"/>